<proteinExistence type="predicted"/>
<protein>
    <submittedName>
        <fullName evidence="2">Uncharacterized protein</fullName>
    </submittedName>
</protein>
<feature type="transmembrane region" description="Helical" evidence="1">
    <location>
        <begin position="6"/>
        <end position="29"/>
    </location>
</feature>
<keyword evidence="1" id="KW-1133">Transmembrane helix</keyword>
<organism evidence="2 3">
    <name type="scientific">Citrullus colocynthis</name>
    <name type="common">colocynth</name>
    <dbReference type="NCBI Taxonomy" id="252529"/>
    <lineage>
        <taxon>Eukaryota</taxon>
        <taxon>Viridiplantae</taxon>
        <taxon>Streptophyta</taxon>
        <taxon>Embryophyta</taxon>
        <taxon>Tracheophyta</taxon>
        <taxon>Spermatophyta</taxon>
        <taxon>Magnoliopsida</taxon>
        <taxon>eudicotyledons</taxon>
        <taxon>Gunneridae</taxon>
        <taxon>Pentapetalae</taxon>
        <taxon>rosids</taxon>
        <taxon>fabids</taxon>
        <taxon>Cucurbitales</taxon>
        <taxon>Cucurbitaceae</taxon>
        <taxon>Benincaseae</taxon>
        <taxon>Citrullus</taxon>
    </lineage>
</organism>
<accession>A0ABP0YED5</accession>
<evidence type="ECO:0000313" key="3">
    <source>
        <dbReference type="Proteomes" id="UP001642487"/>
    </source>
</evidence>
<keyword evidence="1" id="KW-0812">Transmembrane</keyword>
<name>A0ABP0YED5_9ROSI</name>
<feature type="transmembrane region" description="Helical" evidence="1">
    <location>
        <begin position="77"/>
        <end position="98"/>
    </location>
</feature>
<keyword evidence="1" id="KW-0472">Membrane</keyword>
<reference evidence="2 3" key="1">
    <citation type="submission" date="2024-03" db="EMBL/GenBank/DDBJ databases">
        <authorList>
            <person name="Gkanogiannis A."/>
            <person name="Becerra Lopez-Lavalle L."/>
        </authorList>
    </citation>
    <scope>NUCLEOTIDE SEQUENCE [LARGE SCALE GENOMIC DNA]</scope>
</reference>
<dbReference type="EMBL" id="OZ021737">
    <property type="protein sequence ID" value="CAK9318859.1"/>
    <property type="molecule type" value="Genomic_DNA"/>
</dbReference>
<keyword evidence="3" id="KW-1185">Reference proteome</keyword>
<gene>
    <name evidence="2" type="ORF">CITCOLO1_LOCUS10835</name>
</gene>
<sequence>MKYYTVYFLLCIFFIIRLFLLLLLSLICITDWSSFALEMVAYVLVLKIKMENNWSSPALPSHPKVAKSYSVVNETHYGILHFTPIPFFFSLLLFSFPFPPLNFKRAFFSVIPWKFHLAHIDFLNLLF</sequence>
<dbReference type="Proteomes" id="UP001642487">
    <property type="component" value="Chromosome 3"/>
</dbReference>
<evidence type="ECO:0000313" key="2">
    <source>
        <dbReference type="EMBL" id="CAK9318859.1"/>
    </source>
</evidence>
<evidence type="ECO:0000256" key="1">
    <source>
        <dbReference type="SAM" id="Phobius"/>
    </source>
</evidence>